<feature type="domain" description="CBS" evidence="3">
    <location>
        <begin position="252"/>
        <end position="310"/>
    </location>
</feature>
<dbReference type="PANTHER" id="PTHR33741">
    <property type="entry name" value="TRANSMEMBRANE PROTEIN DDB_G0269096-RELATED"/>
    <property type="match status" value="1"/>
</dbReference>
<dbReference type="Pfam" id="PF00571">
    <property type="entry name" value="CBS"/>
    <property type="match status" value="2"/>
</dbReference>
<dbReference type="Proteomes" id="UP001212602">
    <property type="component" value="Unassembled WGS sequence"/>
</dbReference>
<reference evidence="4" key="1">
    <citation type="submission" date="2023-01" db="EMBL/GenBank/DDBJ databases">
        <title>Xenophilus mangrovi sp. nov., isolated from soil of Mangrove nature reserve.</title>
        <authorList>
            <person name="Xu S."/>
            <person name="Liu Z."/>
            <person name="Xu Y."/>
        </authorList>
    </citation>
    <scope>NUCLEOTIDE SEQUENCE</scope>
    <source>
        <strain evidence="4">YW8</strain>
    </source>
</reference>
<dbReference type="Gene3D" id="3.10.580.10">
    <property type="entry name" value="CBS-domain"/>
    <property type="match status" value="1"/>
</dbReference>
<feature type="domain" description="CBS" evidence="3">
    <location>
        <begin position="339"/>
        <end position="396"/>
    </location>
</feature>
<feature type="transmembrane region" description="Helical" evidence="2">
    <location>
        <begin position="39"/>
        <end position="57"/>
    </location>
</feature>
<evidence type="ECO:0000313" key="4">
    <source>
        <dbReference type="EMBL" id="MDA7414816.1"/>
    </source>
</evidence>
<dbReference type="PANTHER" id="PTHR33741:SF5">
    <property type="entry name" value="TRANSMEMBRANE PROTEIN DDB_G0269096-RELATED"/>
    <property type="match status" value="1"/>
</dbReference>
<evidence type="ECO:0000256" key="2">
    <source>
        <dbReference type="SAM" id="Phobius"/>
    </source>
</evidence>
<feature type="transmembrane region" description="Helical" evidence="2">
    <location>
        <begin position="156"/>
        <end position="178"/>
    </location>
</feature>
<keyword evidence="5" id="KW-1185">Reference proteome</keyword>
<evidence type="ECO:0000313" key="5">
    <source>
        <dbReference type="Proteomes" id="UP001212602"/>
    </source>
</evidence>
<dbReference type="InterPro" id="IPR007065">
    <property type="entry name" value="HPP"/>
</dbReference>
<protein>
    <submittedName>
        <fullName evidence="4">HPP family protein</fullName>
    </submittedName>
</protein>
<gene>
    <name evidence="4" type="ORF">PGB34_00435</name>
</gene>
<organism evidence="4 5">
    <name type="scientific">Xenophilus arseniciresistens</name>
    <dbReference type="NCBI Taxonomy" id="1283306"/>
    <lineage>
        <taxon>Bacteria</taxon>
        <taxon>Pseudomonadati</taxon>
        <taxon>Pseudomonadota</taxon>
        <taxon>Betaproteobacteria</taxon>
        <taxon>Burkholderiales</taxon>
        <taxon>Comamonadaceae</taxon>
        <taxon>Xenophilus</taxon>
    </lineage>
</organism>
<feature type="transmembrane region" description="Helical" evidence="2">
    <location>
        <begin position="64"/>
        <end position="85"/>
    </location>
</feature>
<feature type="transmembrane region" description="Helical" evidence="2">
    <location>
        <begin position="116"/>
        <end position="136"/>
    </location>
</feature>
<dbReference type="RefSeq" id="WP_271426096.1">
    <property type="nucleotide sequence ID" value="NZ_JAQIPB010000001.1"/>
</dbReference>
<dbReference type="SUPFAM" id="SSF54631">
    <property type="entry name" value="CBS-domain pair"/>
    <property type="match status" value="1"/>
</dbReference>
<keyword evidence="2" id="KW-1133">Transmembrane helix</keyword>
<dbReference type="PROSITE" id="PS51371">
    <property type="entry name" value="CBS"/>
    <property type="match status" value="2"/>
</dbReference>
<comment type="caution">
    <text evidence="4">The sequence shown here is derived from an EMBL/GenBank/DDBJ whole genome shotgun (WGS) entry which is preliminary data.</text>
</comment>
<name>A0AAE3SYG9_9BURK</name>
<dbReference type="AlphaFoldDB" id="A0AAE3SYG9"/>
<dbReference type="InterPro" id="IPR000644">
    <property type="entry name" value="CBS_dom"/>
</dbReference>
<keyword evidence="2" id="KW-0472">Membrane</keyword>
<accession>A0AAE3SYG9</accession>
<dbReference type="InterPro" id="IPR046342">
    <property type="entry name" value="CBS_dom_sf"/>
</dbReference>
<dbReference type="InterPro" id="IPR058581">
    <property type="entry name" value="TM_HPP"/>
</dbReference>
<sequence>MSPPGPSASPSRLQRLRQALAALLPAVLRVDANERLRAALGAGLGLFFTALLSHSLAPEAHAQAAAWLIAPMGASAVLIFAVPASPLAQPWAVLGGNTLSALVGMACLALIPDASLAAAAAVGLAIGLMFALRCLHPPGGASALLVVLTQVQDPGFALFPVLANSLLLVLAGTVYNSLTGRPYPHRQRAAPAAPGKAAAAASRFTSADFDAALAHYNQVLDISRDDLEELLHQAELAAWHRTLGELRCEDIMSRQLVTAEFGTSLAEAWGLLQRHRIKALPVLGRGGQLIGIFTLADFVRHALSSQPRSVQGLRQRLRVLLRPSSRSHSRKPEVVGQLMNTAVSSARPDQRVVELIPLFGQGGHHHLPVVDEQQRAVGIITQSDLVRVLYRAARPD</sequence>
<dbReference type="Pfam" id="PF04982">
    <property type="entry name" value="TM_HPP"/>
    <property type="match status" value="1"/>
</dbReference>
<dbReference type="CDD" id="cd04600">
    <property type="entry name" value="CBS_pair_HPP_assoc"/>
    <property type="match status" value="1"/>
</dbReference>
<keyword evidence="2" id="KW-0812">Transmembrane</keyword>
<dbReference type="EMBL" id="JAQIPB010000001">
    <property type="protein sequence ID" value="MDA7414816.1"/>
    <property type="molecule type" value="Genomic_DNA"/>
</dbReference>
<evidence type="ECO:0000256" key="1">
    <source>
        <dbReference type="PROSITE-ProRule" id="PRU00703"/>
    </source>
</evidence>
<keyword evidence="1" id="KW-0129">CBS domain</keyword>
<proteinExistence type="predicted"/>
<dbReference type="SMART" id="SM00116">
    <property type="entry name" value="CBS"/>
    <property type="match status" value="2"/>
</dbReference>
<feature type="transmembrane region" description="Helical" evidence="2">
    <location>
        <begin position="91"/>
        <end position="111"/>
    </location>
</feature>
<evidence type="ECO:0000259" key="3">
    <source>
        <dbReference type="PROSITE" id="PS51371"/>
    </source>
</evidence>